<protein>
    <recommendedName>
        <fullName evidence="4 6">Regulatory protein RecX</fullName>
    </recommendedName>
</protein>
<dbReference type="AlphaFoldDB" id="A0A5A5TXF5"/>
<comment type="function">
    <text evidence="1 6">Modulates RecA activity.</text>
</comment>
<accession>A0A5A5TXF5</accession>
<feature type="domain" description="RecX third three-helical" evidence="8">
    <location>
        <begin position="217"/>
        <end position="264"/>
    </location>
</feature>
<reference evidence="10 11" key="1">
    <citation type="submission" date="2019-04" db="EMBL/GenBank/DDBJ databases">
        <title>A pseudo-fructophilic Leuconostoc citreum strain F192-5 isolated from peel of satsuma mandarin: the first report for isolation and characterization of strain-dependent fructophilic-like characteristics.</title>
        <authorList>
            <person name="Maeno S."/>
            <person name="Tanizawa Y."/>
            <person name="Kajikawa A."/>
            <person name="Kanesaki Y."/>
            <person name="Kubota E."/>
            <person name="Arita M."/>
            <person name="Leon D."/>
            <person name="Endo A."/>
        </authorList>
    </citation>
    <scope>NUCLEOTIDE SEQUENCE [LARGE SCALE GENOMIC DNA]</scope>
    <source>
        <strain evidence="10 11">F192-5</strain>
    </source>
</reference>
<dbReference type="EMBL" id="BJJW01000002">
    <property type="protein sequence ID" value="GDZ83231.1"/>
    <property type="molecule type" value="Genomic_DNA"/>
</dbReference>
<keyword evidence="5 6" id="KW-0963">Cytoplasm</keyword>
<dbReference type="InterPro" id="IPR003783">
    <property type="entry name" value="Regulatory_RecX"/>
</dbReference>
<evidence type="ECO:0000256" key="3">
    <source>
        <dbReference type="ARBA" id="ARBA00009695"/>
    </source>
</evidence>
<dbReference type="GO" id="GO:0006282">
    <property type="term" value="P:regulation of DNA repair"/>
    <property type="evidence" value="ECO:0007669"/>
    <property type="project" value="UniProtKB-UniRule"/>
</dbReference>
<gene>
    <name evidence="6 10" type="primary">recX</name>
    <name evidence="10" type="ORF">LCIT_04730</name>
</gene>
<comment type="caution">
    <text evidence="10">The sequence shown here is derived from an EMBL/GenBank/DDBJ whole genome shotgun (WGS) entry which is preliminary data.</text>
</comment>
<proteinExistence type="inferred from homology"/>
<dbReference type="Pfam" id="PF02631">
    <property type="entry name" value="RecX_HTH2"/>
    <property type="match status" value="1"/>
</dbReference>
<sequence>MRTIDGMKTITKIATQKRAGRYSIELDNQFAFGVAESVLIKYGLAKGRTLDEDLITQIKYDDAIAKALTIALNYLGHALRTTKQIKQKMRDKAVDEDIQAQVIAQLTQLGYVDDQNYANHYVATKKLITPKGPHVIRLALQQAGVAENMIEQALATYTFDEQYNIATKIAEKLAQGYQRESTRLRQQKMVQGLVNKGFSFETAQLVVDSMSTDNNAEDEQNNAKRQAEKLWHRYRRDESQQRFYKVKRQLYAKGFTSELIDAALLSLEQEEV</sequence>
<evidence type="ECO:0000259" key="8">
    <source>
        <dbReference type="Pfam" id="PF21981"/>
    </source>
</evidence>
<organism evidence="10 11">
    <name type="scientific">Leuconostoc citreum</name>
    <dbReference type="NCBI Taxonomy" id="33964"/>
    <lineage>
        <taxon>Bacteria</taxon>
        <taxon>Bacillati</taxon>
        <taxon>Bacillota</taxon>
        <taxon>Bacilli</taxon>
        <taxon>Lactobacillales</taxon>
        <taxon>Lactobacillaceae</taxon>
        <taxon>Leuconostoc</taxon>
    </lineage>
</organism>
<evidence type="ECO:0000256" key="1">
    <source>
        <dbReference type="ARBA" id="ARBA00003529"/>
    </source>
</evidence>
<dbReference type="InterPro" id="IPR036388">
    <property type="entry name" value="WH-like_DNA-bd_sf"/>
</dbReference>
<dbReference type="Pfam" id="PF21982">
    <property type="entry name" value="RecX_HTH1"/>
    <property type="match status" value="1"/>
</dbReference>
<evidence type="ECO:0000313" key="11">
    <source>
        <dbReference type="Proteomes" id="UP000323274"/>
    </source>
</evidence>
<dbReference type="Gene3D" id="1.10.10.10">
    <property type="entry name" value="Winged helix-like DNA-binding domain superfamily/Winged helix DNA-binding domain"/>
    <property type="match status" value="4"/>
</dbReference>
<evidence type="ECO:0000313" key="10">
    <source>
        <dbReference type="EMBL" id="GDZ83231.1"/>
    </source>
</evidence>
<dbReference type="Pfam" id="PF21981">
    <property type="entry name" value="RecX_HTH3"/>
    <property type="match status" value="2"/>
</dbReference>
<dbReference type="InterPro" id="IPR053925">
    <property type="entry name" value="RecX_HTH_3rd"/>
</dbReference>
<dbReference type="NCBIfam" id="NF010733">
    <property type="entry name" value="PRK14135.1"/>
    <property type="match status" value="1"/>
</dbReference>
<comment type="subcellular location">
    <subcellularLocation>
        <location evidence="2 6">Cytoplasm</location>
    </subcellularLocation>
</comment>
<feature type="domain" description="RecX third three-helical" evidence="8">
    <location>
        <begin position="160"/>
        <end position="206"/>
    </location>
</feature>
<evidence type="ECO:0000256" key="5">
    <source>
        <dbReference type="ARBA" id="ARBA00022490"/>
    </source>
</evidence>
<evidence type="ECO:0000259" key="9">
    <source>
        <dbReference type="Pfam" id="PF21982"/>
    </source>
</evidence>
<dbReference type="GO" id="GO:0005737">
    <property type="term" value="C:cytoplasm"/>
    <property type="evidence" value="ECO:0007669"/>
    <property type="project" value="UniProtKB-SubCell"/>
</dbReference>
<dbReference type="PANTHER" id="PTHR33602">
    <property type="entry name" value="REGULATORY PROTEIN RECX FAMILY PROTEIN"/>
    <property type="match status" value="1"/>
</dbReference>
<dbReference type="HAMAP" id="MF_01114">
    <property type="entry name" value="RecX"/>
    <property type="match status" value="1"/>
</dbReference>
<evidence type="ECO:0000256" key="4">
    <source>
        <dbReference type="ARBA" id="ARBA00018111"/>
    </source>
</evidence>
<dbReference type="InterPro" id="IPR053924">
    <property type="entry name" value="RecX_HTH_2nd"/>
</dbReference>
<feature type="domain" description="RecX first three-helical" evidence="9">
    <location>
        <begin position="67"/>
        <end position="106"/>
    </location>
</feature>
<dbReference type="Proteomes" id="UP000323274">
    <property type="component" value="Unassembled WGS sequence"/>
</dbReference>
<name>A0A5A5TXF5_LEUCI</name>
<evidence type="ECO:0000259" key="7">
    <source>
        <dbReference type="Pfam" id="PF02631"/>
    </source>
</evidence>
<dbReference type="PANTHER" id="PTHR33602:SF1">
    <property type="entry name" value="REGULATORY PROTEIN RECX FAMILY PROTEIN"/>
    <property type="match status" value="1"/>
</dbReference>
<evidence type="ECO:0000256" key="6">
    <source>
        <dbReference type="HAMAP-Rule" id="MF_01114"/>
    </source>
</evidence>
<dbReference type="InterPro" id="IPR053926">
    <property type="entry name" value="RecX_HTH_1st"/>
</dbReference>
<feature type="domain" description="RecX second three-helical" evidence="7">
    <location>
        <begin position="113"/>
        <end position="154"/>
    </location>
</feature>
<evidence type="ECO:0000256" key="2">
    <source>
        <dbReference type="ARBA" id="ARBA00004496"/>
    </source>
</evidence>
<comment type="similarity">
    <text evidence="3 6">Belongs to the RecX family.</text>
</comment>